<evidence type="ECO:0000313" key="2">
    <source>
        <dbReference type="EMBL" id="KAA1064941.1"/>
    </source>
</evidence>
<accession>A0A5B0LKQ8</accession>
<evidence type="ECO:0000313" key="3">
    <source>
        <dbReference type="Proteomes" id="UP000324748"/>
    </source>
</evidence>
<keyword evidence="3" id="KW-1185">Reference proteome</keyword>
<organism evidence="2 3">
    <name type="scientific">Puccinia graminis f. sp. tritici</name>
    <dbReference type="NCBI Taxonomy" id="56615"/>
    <lineage>
        <taxon>Eukaryota</taxon>
        <taxon>Fungi</taxon>
        <taxon>Dikarya</taxon>
        <taxon>Basidiomycota</taxon>
        <taxon>Pucciniomycotina</taxon>
        <taxon>Pucciniomycetes</taxon>
        <taxon>Pucciniales</taxon>
        <taxon>Pucciniaceae</taxon>
        <taxon>Puccinia</taxon>
    </lineage>
</organism>
<dbReference type="OrthoDB" id="2507258at2759"/>
<reference evidence="2 3" key="1">
    <citation type="submission" date="2019-05" db="EMBL/GenBank/DDBJ databases">
        <title>Emergence of the Ug99 lineage of the wheat stem rust pathogen through somatic hybridization.</title>
        <authorList>
            <person name="Li F."/>
            <person name="Upadhyaya N.M."/>
            <person name="Sperschneider J."/>
            <person name="Matny O."/>
            <person name="Nguyen-Phuc H."/>
            <person name="Mago R."/>
            <person name="Raley C."/>
            <person name="Miller M.E."/>
            <person name="Silverstein K.A.T."/>
            <person name="Henningsen E."/>
            <person name="Hirsch C.D."/>
            <person name="Visser B."/>
            <person name="Pretorius Z.A."/>
            <person name="Steffenson B.J."/>
            <person name="Schwessinger B."/>
            <person name="Dodds P.N."/>
            <person name="Figueroa M."/>
        </authorList>
    </citation>
    <scope>NUCLEOTIDE SEQUENCE [LARGE SCALE GENOMIC DNA]</scope>
    <source>
        <strain evidence="2">21-0</strain>
    </source>
</reference>
<dbReference type="AlphaFoldDB" id="A0A5B0LKQ8"/>
<dbReference type="Proteomes" id="UP000324748">
    <property type="component" value="Unassembled WGS sequence"/>
</dbReference>
<protein>
    <submittedName>
        <fullName evidence="2">Uncharacterized protein</fullName>
    </submittedName>
</protein>
<name>A0A5B0LKQ8_PUCGR</name>
<feature type="signal peptide" evidence="1">
    <location>
        <begin position="1"/>
        <end position="21"/>
    </location>
</feature>
<proteinExistence type="predicted"/>
<sequence length="418" mass="47275">MVSALLPFIIIAVSFSKFSQAALPATYITEAGHGLMGFVANPVHPNPSQFDRVYIPSTAPDRAGAAPLSPPDLVTIAPHPTTPMPPHPGKFYNVKPRLIFPDDPKAPPPVQDTVTSPESAPSYHFTRPLHVVKHSLNFPATSHDYFEAPPHSQVGSLEEFFSGRPALREVALEQQKAITEGVMTPISAENQKLWRQQSVGYLSLEPDHQAEIRFWLESHFHDGHWDPKYRTRVIAHIWSLMQSGRKNSIWWPQSLIDSADPKHNGYIDIIQAGDLLKFFDRRADFKISDQQVTEILPQLTKILYLGEDEQPRTEALDIEKLMAFKDRDNVPMYQSRVGYIMKVSLRRFFRRDQDQRERILQDLNLVVGSPPSKIIQSAKNALIKDRHAFFNLLTPKPKSAGQDDYARIEAELAKLGKA</sequence>
<comment type="caution">
    <text evidence="2">The sequence shown here is derived from an EMBL/GenBank/DDBJ whole genome shotgun (WGS) entry which is preliminary data.</text>
</comment>
<evidence type="ECO:0000256" key="1">
    <source>
        <dbReference type="SAM" id="SignalP"/>
    </source>
</evidence>
<dbReference type="EMBL" id="VSWC01000197">
    <property type="protein sequence ID" value="KAA1064941.1"/>
    <property type="molecule type" value="Genomic_DNA"/>
</dbReference>
<keyword evidence="1" id="KW-0732">Signal</keyword>
<feature type="chain" id="PRO_5023060023" evidence="1">
    <location>
        <begin position="22"/>
        <end position="418"/>
    </location>
</feature>
<gene>
    <name evidence="2" type="ORF">PGT21_019763</name>
</gene>